<dbReference type="Gene3D" id="3.90.1200.10">
    <property type="match status" value="1"/>
</dbReference>
<gene>
    <name evidence="2" type="ORF">PSU4_58050</name>
</gene>
<keyword evidence="3" id="KW-1185">Reference proteome</keyword>
<accession>A0A511DPU8</accession>
<dbReference type="EMBL" id="BJVJ01000117">
    <property type="protein sequence ID" value="GEL26851.1"/>
    <property type="molecule type" value="Genomic_DNA"/>
</dbReference>
<evidence type="ECO:0000313" key="2">
    <source>
        <dbReference type="EMBL" id="GEL26851.1"/>
    </source>
</evidence>
<dbReference type="InterPro" id="IPR002575">
    <property type="entry name" value="Aminoglycoside_PTrfase"/>
</dbReference>
<feature type="domain" description="Aminoglycoside phosphotransferase" evidence="1">
    <location>
        <begin position="27"/>
        <end position="243"/>
    </location>
</feature>
<dbReference type="SUPFAM" id="SSF56112">
    <property type="entry name" value="Protein kinase-like (PK-like)"/>
    <property type="match status" value="1"/>
</dbReference>
<evidence type="ECO:0000313" key="3">
    <source>
        <dbReference type="Proteomes" id="UP000321685"/>
    </source>
</evidence>
<organism evidence="2 3">
    <name type="scientific">Pseudonocardia sulfidoxydans NBRC 16205</name>
    <dbReference type="NCBI Taxonomy" id="1223511"/>
    <lineage>
        <taxon>Bacteria</taxon>
        <taxon>Bacillati</taxon>
        <taxon>Actinomycetota</taxon>
        <taxon>Actinomycetes</taxon>
        <taxon>Pseudonocardiales</taxon>
        <taxon>Pseudonocardiaceae</taxon>
        <taxon>Pseudonocardia</taxon>
    </lineage>
</organism>
<dbReference type="Pfam" id="PF01636">
    <property type="entry name" value="APH"/>
    <property type="match status" value="1"/>
</dbReference>
<name>A0A511DPU8_9PSEU</name>
<comment type="caution">
    <text evidence="2">The sequence shown here is derived from an EMBL/GenBank/DDBJ whole genome shotgun (WGS) entry which is preliminary data.</text>
</comment>
<dbReference type="InterPro" id="IPR011009">
    <property type="entry name" value="Kinase-like_dom_sf"/>
</dbReference>
<dbReference type="Proteomes" id="UP000321685">
    <property type="component" value="Unassembled WGS sequence"/>
</dbReference>
<dbReference type="Gene3D" id="3.30.200.20">
    <property type="entry name" value="Phosphorylase Kinase, domain 1"/>
    <property type="match status" value="1"/>
</dbReference>
<proteinExistence type="predicted"/>
<sequence length="337" mass="37124">MDKLNEGSLVAYLRGRGLLEQGEAGEVRKLTGGYINVVFRLFRAAPGSDLIVKQSYEKSERTVLTADIARAAVETRVMRGLKEWIGEDCPTPTVIDEDAERHAVIMSAAPRDAVNYDDELQQGVVRPGVGKLIGAYLADLHNATEKRPELAADLSHNPGFALRETSIRSILARNPDLEDIVDRAFWLNRCAASVLVDSDLTPKNVLVHGSEITKLDFECAQWGHPALDVGVVLAHYMLHAVANPAQSGPLLAEAADCVERYTATRGGADEPEFVRWAANYTALMMLGRCDGDLILDLVRTRRRFVNSISRWLLIEPVSEWDDVLAQLHKYAALSLPG</sequence>
<reference evidence="2 3" key="1">
    <citation type="submission" date="2019-07" db="EMBL/GenBank/DDBJ databases">
        <title>Whole genome shotgun sequence of Pseudonocardia sulfidoxydans NBRC 16205.</title>
        <authorList>
            <person name="Hosoyama A."/>
            <person name="Uohara A."/>
            <person name="Ohji S."/>
            <person name="Ichikawa N."/>
        </authorList>
    </citation>
    <scope>NUCLEOTIDE SEQUENCE [LARGE SCALE GENOMIC DNA]</scope>
    <source>
        <strain evidence="2 3">NBRC 16205</strain>
    </source>
</reference>
<evidence type="ECO:0000259" key="1">
    <source>
        <dbReference type="Pfam" id="PF01636"/>
    </source>
</evidence>
<dbReference type="AlphaFoldDB" id="A0A511DPU8"/>
<protein>
    <recommendedName>
        <fullName evidence="1">Aminoglycoside phosphotransferase domain-containing protein</fullName>
    </recommendedName>
</protein>